<dbReference type="GeneID" id="78151429"/>
<dbReference type="AlphaFoldDB" id="A0A099UI56"/>
<feature type="binding site" evidence="5">
    <location>
        <position position="257"/>
    </location>
    <ligand>
        <name>isopentenyl diphosphate</name>
        <dbReference type="ChEBI" id="CHEBI:128769"/>
    </ligand>
</feature>
<feature type="binding site" evidence="5">
    <location>
        <position position="36"/>
    </location>
    <ligand>
        <name>isopentenyl diphosphate</name>
        <dbReference type="ChEBI" id="CHEBI:128769"/>
    </ligand>
</feature>
<comment type="catalytic activity">
    <reaction evidence="5">
        <text>isopentenyl diphosphate + 2 oxidized [2Fe-2S]-[ferredoxin] + H2O = (2E)-4-hydroxy-3-methylbut-2-enyl diphosphate + 2 reduced [2Fe-2S]-[ferredoxin] + 2 H(+)</text>
        <dbReference type="Rhea" id="RHEA:24488"/>
        <dbReference type="Rhea" id="RHEA-COMP:10000"/>
        <dbReference type="Rhea" id="RHEA-COMP:10001"/>
        <dbReference type="ChEBI" id="CHEBI:15377"/>
        <dbReference type="ChEBI" id="CHEBI:15378"/>
        <dbReference type="ChEBI" id="CHEBI:33737"/>
        <dbReference type="ChEBI" id="CHEBI:33738"/>
        <dbReference type="ChEBI" id="CHEBI:128753"/>
        <dbReference type="ChEBI" id="CHEBI:128769"/>
        <dbReference type="EC" id="1.17.7.4"/>
    </reaction>
</comment>
<organism evidence="6 9">
    <name type="scientific">Helicobacter typhlonius</name>
    <dbReference type="NCBI Taxonomy" id="76936"/>
    <lineage>
        <taxon>Bacteria</taxon>
        <taxon>Pseudomonadati</taxon>
        <taxon>Campylobacterota</taxon>
        <taxon>Epsilonproteobacteria</taxon>
        <taxon>Campylobacterales</taxon>
        <taxon>Helicobacteraceae</taxon>
        <taxon>Helicobacter</taxon>
    </lineage>
</organism>
<evidence type="ECO:0000256" key="4">
    <source>
        <dbReference type="ARBA" id="ARBA00023014"/>
    </source>
</evidence>
<keyword evidence="5" id="KW-0414">Isoprene biosynthesis</keyword>
<evidence type="ECO:0000256" key="5">
    <source>
        <dbReference type="HAMAP-Rule" id="MF_00191"/>
    </source>
</evidence>
<comment type="pathway">
    <text evidence="5">Isoprenoid biosynthesis; dimethylallyl diphosphate biosynthesis; dimethylallyl diphosphate from (2E)-4-hydroxy-3-methylbutenyl diphosphate: step 1/1.</text>
</comment>
<sequence length="273" mass="30588">MQVKLAQKYGFCFGVKRAIQIAEDNRNAITFGPLIHNAKEIDRLKRDFGVTLGENLEEVQECDNVIVRTHGITKGDLEILKERGNNVIDATCPFVTKPQKIVKKMSQEGYQIIVFGDRNHPEVKGVASYGENVEIVASVDEIAQCKLQKKVALVSQTTKQIKQFGEIAAFIISQTNEARVFNTICNATFENQSAVLELSKEVDIMIIVGGKNSSNTKQLLKIAQNYCENSYLVEDKNELQEQWFKGKKLCGITAGASTPDWIIEGVREKIEQF</sequence>
<feature type="binding site" evidence="5">
    <location>
        <position position="36"/>
    </location>
    <ligand>
        <name>dimethylallyl diphosphate</name>
        <dbReference type="ChEBI" id="CHEBI:57623"/>
    </ligand>
</feature>
<dbReference type="UniPathway" id="UPA00056">
    <property type="reaction ID" value="UER00097"/>
</dbReference>
<feature type="binding site" evidence="5">
    <location>
        <position position="213"/>
    </location>
    <ligand>
        <name>isopentenyl diphosphate</name>
        <dbReference type="ChEBI" id="CHEBI:128769"/>
    </ligand>
</feature>
<feature type="binding site" evidence="5">
    <location>
        <position position="257"/>
    </location>
    <ligand>
        <name>(2E)-4-hydroxy-3-methylbut-2-enyl diphosphate</name>
        <dbReference type="ChEBI" id="CHEBI:128753"/>
    </ligand>
</feature>
<feature type="binding site" evidence="5">
    <location>
        <position position="12"/>
    </location>
    <ligand>
        <name>[4Fe-4S] cluster</name>
        <dbReference type="ChEBI" id="CHEBI:49883"/>
    </ligand>
</feature>
<keyword evidence="2 5" id="KW-0479">Metal-binding</keyword>
<feature type="binding site" evidence="5">
    <location>
        <position position="215"/>
    </location>
    <ligand>
        <name>(2E)-4-hydroxy-3-methylbut-2-enyl diphosphate</name>
        <dbReference type="ChEBI" id="CHEBI:128753"/>
    </ligand>
</feature>
<dbReference type="PATRIC" id="fig|76936.10.peg.1200"/>
<dbReference type="CDD" id="cd13944">
    <property type="entry name" value="lytB_ispH"/>
    <property type="match status" value="1"/>
</dbReference>
<feature type="binding site" evidence="5">
    <location>
        <position position="214"/>
    </location>
    <ligand>
        <name>(2E)-4-hydroxy-3-methylbut-2-enyl diphosphate</name>
        <dbReference type="ChEBI" id="CHEBI:128753"/>
    </ligand>
</feature>
<comment type="cofactor">
    <cofactor evidence="5">
        <name>[4Fe-4S] cluster</name>
        <dbReference type="ChEBI" id="CHEBI:49883"/>
    </cofactor>
    <text evidence="5">Binds 1 [4Fe-4S] cluster per subunit.</text>
</comment>
<comment type="function">
    <text evidence="5">Catalyzes the conversion of 1-hydroxy-2-methyl-2-(E)-butenyl 4-diphosphate (HMBPP) into a mixture of isopentenyl diphosphate (IPP) and dimethylallyl diphosphate (DMAPP). Acts in the terminal step of the DOXP/MEP pathway for isoprenoid precursor biosynthesis.</text>
</comment>
<feature type="binding site" evidence="5">
    <location>
        <position position="70"/>
    </location>
    <ligand>
        <name>(2E)-4-hydroxy-3-methylbut-2-enyl diphosphate</name>
        <dbReference type="ChEBI" id="CHEBI:128753"/>
    </ligand>
</feature>
<accession>A0A099UI56</accession>
<dbReference type="PANTHER" id="PTHR30426">
    <property type="entry name" value="4-HYDROXY-3-METHYLBUT-2-ENYL DIPHOSPHATE REDUCTASE"/>
    <property type="match status" value="1"/>
</dbReference>
<dbReference type="NCBIfam" id="NF002187">
    <property type="entry name" value="PRK01045.1-1"/>
    <property type="match status" value="1"/>
</dbReference>
<feature type="binding site" evidence="5">
    <location>
        <position position="92"/>
    </location>
    <ligand>
        <name>[4Fe-4S] cluster</name>
        <dbReference type="ChEBI" id="CHEBI:49883"/>
    </ligand>
</feature>
<comment type="similarity">
    <text evidence="5">Belongs to the IspH family.</text>
</comment>
<reference evidence="9" key="2">
    <citation type="submission" date="2015-11" db="EMBL/GenBank/DDBJ databases">
        <authorList>
            <person name="Anvar S.Y."/>
        </authorList>
    </citation>
    <scope>NUCLEOTIDE SEQUENCE [LARGE SCALE GENOMIC DNA]</scope>
</reference>
<proteinExistence type="inferred from homology"/>
<keyword evidence="5 6" id="KW-0560">Oxidoreductase</keyword>
<feature type="binding site" evidence="5">
    <location>
        <position position="120"/>
    </location>
    <ligand>
        <name>isopentenyl diphosphate</name>
        <dbReference type="ChEBI" id="CHEBI:128769"/>
    </ligand>
</feature>
<evidence type="ECO:0000313" key="6">
    <source>
        <dbReference type="EMBL" id="CUU40114.1"/>
    </source>
</evidence>
<dbReference type="GO" id="GO:0046872">
    <property type="term" value="F:metal ion binding"/>
    <property type="evidence" value="ECO:0007669"/>
    <property type="project" value="UniProtKB-KW"/>
</dbReference>
<feature type="binding site" evidence="5">
    <location>
        <position position="215"/>
    </location>
    <ligand>
        <name>dimethylallyl diphosphate</name>
        <dbReference type="ChEBI" id="CHEBI:57623"/>
    </ligand>
</feature>
<reference evidence="6" key="3">
    <citation type="submission" date="2015-11" db="EMBL/GenBank/DDBJ databases">
        <authorList>
            <person name="Zhang Y."/>
            <person name="Guo Z."/>
        </authorList>
    </citation>
    <scope>NUCLEOTIDE SEQUENCE</scope>
    <source>
        <strain evidence="6">1</strain>
    </source>
</reference>
<feature type="binding site" evidence="5">
    <location>
        <position position="215"/>
    </location>
    <ligand>
        <name>isopentenyl diphosphate</name>
        <dbReference type="ChEBI" id="CHEBI:128769"/>
    </ligand>
</feature>
<feature type="binding site" evidence="5">
    <location>
        <position position="214"/>
    </location>
    <ligand>
        <name>dimethylallyl diphosphate</name>
        <dbReference type="ChEBI" id="CHEBI:57623"/>
    </ligand>
</feature>
<feature type="active site" description="Proton donor" evidence="5">
    <location>
        <position position="122"/>
    </location>
</feature>
<feature type="binding site" evidence="5">
    <location>
        <position position="70"/>
    </location>
    <ligand>
        <name>isopentenyl diphosphate</name>
        <dbReference type="ChEBI" id="CHEBI:128769"/>
    </ligand>
</feature>
<dbReference type="EC" id="1.17.7.4" evidence="5"/>
<dbReference type="UniPathway" id="UPA00059">
    <property type="reaction ID" value="UER00105"/>
</dbReference>
<feature type="binding site" evidence="5">
    <location>
        <position position="185"/>
    </location>
    <ligand>
        <name>[4Fe-4S] cluster</name>
        <dbReference type="ChEBI" id="CHEBI:49883"/>
    </ligand>
</feature>
<gene>
    <name evidence="5" type="primary">ispH</name>
    <name evidence="6" type="ORF">BN2458_PEG1229</name>
    <name evidence="7" type="ORF">LS75_004765</name>
</gene>
<feature type="binding site" evidence="5">
    <location>
        <position position="157"/>
    </location>
    <ligand>
        <name>(2E)-4-hydroxy-3-methylbut-2-enyl diphosphate</name>
        <dbReference type="ChEBI" id="CHEBI:128753"/>
    </ligand>
</feature>
<keyword evidence="4 5" id="KW-0411">Iron-sulfur</keyword>
<dbReference type="Proteomes" id="UP000064525">
    <property type="component" value="Chromosome I"/>
</dbReference>
<dbReference type="GO" id="GO:0019288">
    <property type="term" value="P:isopentenyl diphosphate biosynthetic process, methylerythritol 4-phosphate pathway"/>
    <property type="evidence" value="ECO:0007669"/>
    <property type="project" value="UniProtKB-UniRule"/>
</dbReference>
<dbReference type="GO" id="GO:0051539">
    <property type="term" value="F:4 iron, 4 sulfur cluster binding"/>
    <property type="evidence" value="ECO:0007669"/>
    <property type="project" value="UniProtKB-UniRule"/>
</dbReference>
<keyword evidence="8" id="KW-1185">Reference proteome</keyword>
<feature type="binding site" evidence="5">
    <location>
        <position position="36"/>
    </location>
    <ligand>
        <name>(2E)-4-hydroxy-3-methylbut-2-enyl diphosphate</name>
        <dbReference type="ChEBI" id="CHEBI:128753"/>
    </ligand>
</feature>
<feature type="binding site" evidence="5">
    <location>
        <position position="214"/>
    </location>
    <ligand>
        <name>isopentenyl diphosphate</name>
        <dbReference type="ChEBI" id="CHEBI:128769"/>
    </ligand>
</feature>
<evidence type="ECO:0000256" key="1">
    <source>
        <dbReference type="ARBA" id="ARBA00022485"/>
    </source>
</evidence>
<dbReference type="GO" id="GO:0050992">
    <property type="term" value="P:dimethylallyl diphosphate biosynthetic process"/>
    <property type="evidence" value="ECO:0007669"/>
    <property type="project" value="UniProtKB-UniRule"/>
</dbReference>
<reference evidence="7 8" key="1">
    <citation type="journal article" date="2014" name="Genome Announc.">
        <title>Draft genome sequences of eight enterohepatic helicobacter species isolated from both laboratory and wild rodents.</title>
        <authorList>
            <person name="Sheh A."/>
            <person name="Shen Z."/>
            <person name="Fox J.G."/>
        </authorList>
    </citation>
    <scope>NUCLEOTIDE SEQUENCE [LARGE SCALE GENOMIC DNA]</scope>
    <source>
        <strain evidence="7 8">MIT 98-6810</strain>
    </source>
</reference>
<dbReference type="Gene3D" id="3.40.1010.20">
    <property type="entry name" value="4-hydroxy-3-methylbut-2-enyl diphosphate reductase, catalytic domain"/>
    <property type="match status" value="2"/>
</dbReference>
<feature type="binding site" evidence="5">
    <location>
        <position position="213"/>
    </location>
    <ligand>
        <name>(2E)-4-hydroxy-3-methylbut-2-enyl diphosphate</name>
        <dbReference type="ChEBI" id="CHEBI:128753"/>
    </ligand>
</feature>
<feature type="binding site" evidence="5">
    <location>
        <position position="120"/>
    </location>
    <ligand>
        <name>dimethylallyl diphosphate</name>
        <dbReference type="ChEBI" id="CHEBI:57623"/>
    </ligand>
</feature>
<dbReference type="NCBIfam" id="TIGR00216">
    <property type="entry name" value="ispH_lytB"/>
    <property type="match status" value="1"/>
</dbReference>
<feature type="binding site" evidence="5">
    <location>
        <position position="120"/>
    </location>
    <ligand>
        <name>(2E)-4-hydroxy-3-methylbut-2-enyl diphosphate</name>
        <dbReference type="ChEBI" id="CHEBI:128753"/>
    </ligand>
</feature>
<evidence type="ECO:0000256" key="2">
    <source>
        <dbReference type="ARBA" id="ARBA00022723"/>
    </source>
</evidence>
<feature type="binding site" evidence="5">
    <location>
        <position position="213"/>
    </location>
    <ligand>
        <name>dimethylallyl diphosphate</name>
        <dbReference type="ChEBI" id="CHEBI:57623"/>
    </ligand>
</feature>
<dbReference type="GO" id="GO:0016114">
    <property type="term" value="P:terpenoid biosynthetic process"/>
    <property type="evidence" value="ECO:0007669"/>
    <property type="project" value="UniProtKB-UniRule"/>
</dbReference>
<dbReference type="EMBL" id="LN907858">
    <property type="protein sequence ID" value="CUU40114.1"/>
    <property type="molecule type" value="Genomic_DNA"/>
</dbReference>
<dbReference type="STRING" id="76936.BN2458_PEG1229"/>
<dbReference type="InterPro" id="IPR003451">
    <property type="entry name" value="LytB/IspH"/>
</dbReference>
<feature type="binding site" evidence="5">
    <location>
        <position position="70"/>
    </location>
    <ligand>
        <name>dimethylallyl diphosphate</name>
        <dbReference type="ChEBI" id="CHEBI:57623"/>
    </ligand>
</feature>
<dbReference type="KEGG" id="hty:BN2458_PEG1229"/>
<dbReference type="Pfam" id="PF02401">
    <property type="entry name" value="LYTB"/>
    <property type="match status" value="1"/>
</dbReference>
<dbReference type="Proteomes" id="UP000029925">
    <property type="component" value="Unassembled WGS sequence"/>
</dbReference>
<evidence type="ECO:0000313" key="9">
    <source>
        <dbReference type="Proteomes" id="UP000064525"/>
    </source>
</evidence>
<comment type="catalytic activity">
    <reaction evidence="5">
        <text>dimethylallyl diphosphate + 2 oxidized [2Fe-2S]-[ferredoxin] + H2O = (2E)-4-hydroxy-3-methylbut-2-enyl diphosphate + 2 reduced [2Fe-2S]-[ferredoxin] + 2 H(+)</text>
        <dbReference type="Rhea" id="RHEA:24825"/>
        <dbReference type="Rhea" id="RHEA-COMP:10000"/>
        <dbReference type="Rhea" id="RHEA-COMP:10001"/>
        <dbReference type="ChEBI" id="CHEBI:15377"/>
        <dbReference type="ChEBI" id="CHEBI:15378"/>
        <dbReference type="ChEBI" id="CHEBI:33737"/>
        <dbReference type="ChEBI" id="CHEBI:33738"/>
        <dbReference type="ChEBI" id="CHEBI:57623"/>
        <dbReference type="ChEBI" id="CHEBI:128753"/>
        <dbReference type="EC" id="1.17.7.4"/>
    </reaction>
</comment>
<dbReference type="OrthoDB" id="9804068at2"/>
<evidence type="ECO:0000313" key="8">
    <source>
        <dbReference type="Proteomes" id="UP000029925"/>
    </source>
</evidence>
<dbReference type="HAMAP" id="MF_00191">
    <property type="entry name" value="IspH"/>
    <property type="match status" value="1"/>
</dbReference>
<name>A0A099UI56_9HELI</name>
<evidence type="ECO:0000313" key="7">
    <source>
        <dbReference type="EMBL" id="TLD78627.1"/>
    </source>
</evidence>
<comment type="pathway">
    <text evidence="5">Isoprenoid biosynthesis; isopentenyl diphosphate biosynthesis via DXP pathway; isopentenyl diphosphate from 1-deoxy-D-xylulose 5-phosphate: step 6/6.</text>
</comment>
<dbReference type="RefSeq" id="WP_034327692.1">
    <property type="nucleotide sequence ID" value="NZ_CAJTQN010000003.1"/>
</dbReference>
<keyword evidence="3 5" id="KW-0408">Iron</keyword>
<protein>
    <recommendedName>
        <fullName evidence="5">4-hydroxy-3-methylbut-2-enyl diphosphate reductase</fullName>
        <shortName evidence="5">HMBPP reductase</shortName>
        <ecNumber evidence="5">1.17.7.4</ecNumber>
    </recommendedName>
</protein>
<dbReference type="GO" id="GO:0051745">
    <property type="term" value="F:4-hydroxy-3-methylbut-2-enyl diphosphate reductase activity"/>
    <property type="evidence" value="ECO:0007669"/>
    <property type="project" value="UniProtKB-UniRule"/>
</dbReference>
<dbReference type="Gene3D" id="3.40.50.11270">
    <property type="match status" value="1"/>
</dbReference>
<evidence type="ECO:0000256" key="3">
    <source>
        <dbReference type="ARBA" id="ARBA00023004"/>
    </source>
</evidence>
<keyword evidence="1 5" id="KW-0004">4Fe-4S</keyword>
<dbReference type="PANTHER" id="PTHR30426:SF0">
    <property type="entry name" value="4-HYDROXY-3-METHYLBUT-2-ENYL DIPHOSPHATE REDUCTASE"/>
    <property type="match status" value="1"/>
</dbReference>
<feature type="binding site" evidence="5">
    <location>
        <position position="257"/>
    </location>
    <ligand>
        <name>dimethylallyl diphosphate</name>
        <dbReference type="ChEBI" id="CHEBI:57623"/>
    </ligand>
</feature>
<dbReference type="EMBL" id="JRPF02000004">
    <property type="protein sequence ID" value="TLD78627.1"/>
    <property type="molecule type" value="Genomic_DNA"/>
</dbReference>